<dbReference type="GO" id="GO:0015935">
    <property type="term" value="C:small ribosomal subunit"/>
    <property type="evidence" value="ECO:0007669"/>
    <property type="project" value="InterPro"/>
</dbReference>
<protein>
    <recommendedName>
        <fullName evidence="6">Small ribosomal subunit protein uS7</fullName>
    </recommendedName>
</protein>
<dbReference type="InterPro" id="IPR020606">
    <property type="entry name" value="Ribosomal_uS7_CS"/>
</dbReference>
<accession>A0A2H0V7N3</accession>
<dbReference type="GO" id="GO:0000049">
    <property type="term" value="F:tRNA binding"/>
    <property type="evidence" value="ECO:0007669"/>
    <property type="project" value="UniProtKB-UniRule"/>
</dbReference>
<gene>
    <name evidence="6" type="primary">rpsG</name>
    <name evidence="9" type="ORF">COT95_00700</name>
</gene>
<dbReference type="Gene3D" id="1.10.455.10">
    <property type="entry name" value="Ribosomal protein S7 domain"/>
    <property type="match status" value="1"/>
</dbReference>
<dbReference type="HAMAP" id="MF_00480_B">
    <property type="entry name" value="Ribosomal_uS7_B"/>
    <property type="match status" value="1"/>
</dbReference>
<comment type="subunit">
    <text evidence="6">Part of the 30S ribosomal subunit. Contacts proteins S9 and S11.</text>
</comment>
<dbReference type="GO" id="GO:0019843">
    <property type="term" value="F:rRNA binding"/>
    <property type="evidence" value="ECO:0007669"/>
    <property type="project" value="UniProtKB-UniRule"/>
</dbReference>
<comment type="similarity">
    <text evidence="1 6 7">Belongs to the universal ribosomal protein uS7 family.</text>
</comment>
<keyword evidence="6" id="KW-0820">tRNA-binding</keyword>
<evidence type="ECO:0000256" key="1">
    <source>
        <dbReference type="ARBA" id="ARBA00007151"/>
    </source>
</evidence>
<dbReference type="InterPro" id="IPR005717">
    <property type="entry name" value="Ribosomal_uS7_bac/org-type"/>
</dbReference>
<evidence type="ECO:0000256" key="2">
    <source>
        <dbReference type="ARBA" id="ARBA00022730"/>
    </source>
</evidence>
<dbReference type="PANTHER" id="PTHR11205">
    <property type="entry name" value="RIBOSOMAL PROTEIN S7"/>
    <property type="match status" value="1"/>
</dbReference>
<proteinExistence type="inferred from homology"/>
<comment type="function">
    <text evidence="6">One of the primary rRNA binding proteins, it binds directly to 16S rRNA where it nucleates assembly of the head domain of the 30S subunit. Is located at the subunit interface close to the decoding center, probably blocks exit of the E-site tRNA.</text>
</comment>
<dbReference type="PROSITE" id="PS00052">
    <property type="entry name" value="RIBOSOMAL_S7"/>
    <property type="match status" value="1"/>
</dbReference>
<evidence type="ECO:0000313" key="9">
    <source>
        <dbReference type="EMBL" id="PIR95071.1"/>
    </source>
</evidence>
<dbReference type="GO" id="GO:0003735">
    <property type="term" value="F:structural constituent of ribosome"/>
    <property type="evidence" value="ECO:0007669"/>
    <property type="project" value="InterPro"/>
</dbReference>
<keyword evidence="5 6" id="KW-0687">Ribonucleoprotein</keyword>
<dbReference type="AlphaFoldDB" id="A0A2H0V7N3"/>
<organism evidence="9 10">
    <name type="scientific">Candidatus Falkowbacteria bacterium CG10_big_fil_rev_8_21_14_0_10_37_6</name>
    <dbReference type="NCBI Taxonomy" id="1974563"/>
    <lineage>
        <taxon>Bacteria</taxon>
        <taxon>Candidatus Falkowiibacteriota</taxon>
    </lineage>
</organism>
<evidence type="ECO:0000256" key="6">
    <source>
        <dbReference type="HAMAP-Rule" id="MF_00480"/>
    </source>
</evidence>
<keyword evidence="4 6" id="KW-0689">Ribosomal protein</keyword>
<name>A0A2H0V7N3_9BACT</name>
<dbReference type="Pfam" id="PF00177">
    <property type="entry name" value="Ribosomal_S7"/>
    <property type="match status" value="1"/>
</dbReference>
<dbReference type="InterPro" id="IPR023798">
    <property type="entry name" value="Ribosomal_uS7_dom"/>
</dbReference>
<evidence type="ECO:0000259" key="8">
    <source>
        <dbReference type="Pfam" id="PF00177"/>
    </source>
</evidence>
<keyword evidence="2 6" id="KW-0699">rRNA-binding</keyword>
<dbReference type="SUPFAM" id="SSF47973">
    <property type="entry name" value="Ribosomal protein S7"/>
    <property type="match status" value="1"/>
</dbReference>
<evidence type="ECO:0000256" key="5">
    <source>
        <dbReference type="ARBA" id="ARBA00023274"/>
    </source>
</evidence>
<dbReference type="PIRSF" id="PIRSF002122">
    <property type="entry name" value="RPS7p_RPS7a_RPS5e_RPS7o"/>
    <property type="match status" value="1"/>
</dbReference>
<dbReference type="Proteomes" id="UP000228614">
    <property type="component" value="Unassembled WGS sequence"/>
</dbReference>
<dbReference type="FunFam" id="1.10.455.10:FF:000001">
    <property type="entry name" value="30S ribosomal protein S7"/>
    <property type="match status" value="1"/>
</dbReference>
<dbReference type="CDD" id="cd14869">
    <property type="entry name" value="uS7_Bacteria"/>
    <property type="match status" value="1"/>
</dbReference>
<dbReference type="EMBL" id="PFAN01000039">
    <property type="protein sequence ID" value="PIR95071.1"/>
    <property type="molecule type" value="Genomic_DNA"/>
</dbReference>
<dbReference type="GO" id="GO:0006412">
    <property type="term" value="P:translation"/>
    <property type="evidence" value="ECO:0007669"/>
    <property type="project" value="UniProtKB-UniRule"/>
</dbReference>
<sequence length="155" mass="17673">MRGKPAPKRDIKPDPRYNDAEIAKFINYIMGRGKKTIAQQVVYDCFDIIKDKTKQDPRHVFNRAIKQVSPVVEVRGKRVGGANYQVPFQVRTERRFTLASRWIIAGSKAKKGKKMAEKLAEEIMDAAKGEGSAMKKKQDVHRMAEANKAFAYFAR</sequence>
<keyword evidence="3 6" id="KW-0694">RNA-binding</keyword>
<reference evidence="10" key="1">
    <citation type="submission" date="2017-09" db="EMBL/GenBank/DDBJ databases">
        <title>Depth-based differentiation of microbial function through sediment-hosted aquifers and enrichment of novel symbionts in the deep terrestrial subsurface.</title>
        <authorList>
            <person name="Probst A.J."/>
            <person name="Ladd B."/>
            <person name="Jarett J.K."/>
            <person name="Geller-Mcgrath D.E."/>
            <person name="Sieber C.M.K."/>
            <person name="Emerson J.B."/>
            <person name="Anantharaman K."/>
            <person name="Thomas B.C."/>
            <person name="Malmstrom R."/>
            <person name="Stieglmeier M."/>
            <person name="Klingl A."/>
            <person name="Woyke T."/>
            <person name="Ryan C.M."/>
            <person name="Banfield J.F."/>
        </authorList>
    </citation>
    <scope>NUCLEOTIDE SEQUENCE [LARGE SCALE GENOMIC DNA]</scope>
</reference>
<comment type="caution">
    <text evidence="9">The sequence shown here is derived from an EMBL/GenBank/DDBJ whole genome shotgun (WGS) entry which is preliminary data.</text>
</comment>
<feature type="domain" description="Small ribosomal subunit protein uS7" evidence="8">
    <location>
        <begin position="2"/>
        <end position="148"/>
    </location>
</feature>
<dbReference type="InterPro" id="IPR000235">
    <property type="entry name" value="Ribosomal_uS7"/>
</dbReference>
<dbReference type="InterPro" id="IPR036823">
    <property type="entry name" value="Ribosomal_uS7_dom_sf"/>
</dbReference>
<dbReference type="NCBIfam" id="TIGR01029">
    <property type="entry name" value="rpsG_bact"/>
    <property type="match status" value="1"/>
</dbReference>
<evidence type="ECO:0000256" key="3">
    <source>
        <dbReference type="ARBA" id="ARBA00022884"/>
    </source>
</evidence>
<evidence type="ECO:0000313" key="10">
    <source>
        <dbReference type="Proteomes" id="UP000228614"/>
    </source>
</evidence>
<evidence type="ECO:0000256" key="7">
    <source>
        <dbReference type="RuleBase" id="RU003619"/>
    </source>
</evidence>
<evidence type="ECO:0000256" key="4">
    <source>
        <dbReference type="ARBA" id="ARBA00022980"/>
    </source>
</evidence>